<accession>A0A0A0BJF4</accession>
<evidence type="ECO:0000313" key="3">
    <source>
        <dbReference type="Proteomes" id="UP000029999"/>
    </source>
</evidence>
<gene>
    <name evidence="2" type="ORF">LP43_0188</name>
</gene>
<evidence type="ECO:0000259" key="1">
    <source>
        <dbReference type="Pfam" id="PF05099"/>
    </source>
</evidence>
<dbReference type="CDD" id="cd07313">
    <property type="entry name" value="terB_like_2"/>
    <property type="match status" value="1"/>
</dbReference>
<dbReference type="STRING" id="392484.LP43_0188"/>
<dbReference type="InterPro" id="IPR007791">
    <property type="entry name" value="DjlA_N"/>
</dbReference>
<dbReference type="Gene3D" id="1.10.3680.10">
    <property type="entry name" value="TerB-like"/>
    <property type="match status" value="1"/>
</dbReference>
<dbReference type="EMBL" id="JRQD01000001">
    <property type="protein sequence ID" value="KGM07772.1"/>
    <property type="molecule type" value="Genomic_DNA"/>
</dbReference>
<dbReference type="SUPFAM" id="SSF158682">
    <property type="entry name" value="TerB-like"/>
    <property type="match status" value="1"/>
</dbReference>
<dbReference type="InterPro" id="IPR029024">
    <property type="entry name" value="TerB-like"/>
</dbReference>
<name>A0A0A0BJF4_9GAMM</name>
<feature type="domain" description="Co-chaperone DjlA N-terminal" evidence="1">
    <location>
        <begin position="30"/>
        <end position="145"/>
    </location>
</feature>
<dbReference type="Pfam" id="PF05099">
    <property type="entry name" value="TerB"/>
    <property type="match status" value="1"/>
</dbReference>
<dbReference type="RefSeq" id="WP_036311029.1">
    <property type="nucleotide sequence ID" value="NZ_JRQD01000001.1"/>
</dbReference>
<dbReference type="Proteomes" id="UP000029999">
    <property type="component" value="Unassembled WGS sequence"/>
</dbReference>
<evidence type="ECO:0000313" key="2">
    <source>
        <dbReference type="EMBL" id="KGM07772.1"/>
    </source>
</evidence>
<protein>
    <recommendedName>
        <fullName evidence="1">Co-chaperone DjlA N-terminal domain-containing protein</fullName>
    </recommendedName>
</protein>
<organism evidence="2 3">
    <name type="scientific">Methylophaga thiooxydans</name>
    <dbReference type="NCBI Taxonomy" id="392484"/>
    <lineage>
        <taxon>Bacteria</taxon>
        <taxon>Pseudomonadati</taxon>
        <taxon>Pseudomonadota</taxon>
        <taxon>Gammaproteobacteria</taxon>
        <taxon>Thiotrichales</taxon>
        <taxon>Piscirickettsiaceae</taxon>
        <taxon>Methylophaga</taxon>
    </lineage>
</organism>
<reference evidence="2 3" key="1">
    <citation type="submission" date="2014-09" db="EMBL/GenBank/DDBJ databases">
        <authorList>
            <person name="Grob C."/>
            <person name="Taubert M."/>
            <person name="Howat A.M."/>
            <person name="Burns O.J."/>
            <person name="Dixon J.L."/>
            <person name="Chen Y."/>
            <person name="Murrell J.C."/>
        </authorList>
    </citation>
    <scope>NUCLEOTIDE SEQUENCE [LARGE SCALE GENOMIC DNA]</scope>
    <source>
        <strain evidence="2">L4</strain>
    </source>
</reference>
<comment type="caution">
    <text evidence="2">The sequence shown here is derived from an EMBL/GenBank/DDBJ whole genome shotgun (WGS) entry which is preliminary data.</text>
</comment>
<sequence length="151" mass="17336">MIEKLKQIFSSTFGADTDVMLNDQEQTKKLAAVALMVEIIAVDDEQHDAEKNMLRQILVEQFDVTQQAANALITNAEQAHEEATDFFRFTSEINEFFDADEKIDLIESFWKLAWADQHIHDLEQHVIRRLANLLHVSHKDFIAAKIRVVGA</sequence>
<proteinExistence type="predicted"/>
<dbReference type="AlphaFoldDB" id="A0A0A0BJF4"/>